<comment type="caution">
    <text evidence="1">The sequence shown here is derived from an EMBL/GenBank/DDBJ whole genome shotgun (WGS) entry which is preliminary data.</text>
</comment>
<name>A0ABC8SZT7_9AQUA</name>
<evidence type="ECO:0000313" key="1">
    <source>
        <dbReference type="EMBL" id="CAK9162706.1"/>
    </source>
</evidence>
<feature type="non-terminal residue" evidence="1">
    <location>
        <position position="1"/>
    </location>
</feature>
<dbReference type="Proteomes" id="UP001642360">
    <property type="component" value="Unassembled WGS sequence"/>
</dbReference>
<accession>A0ABC8SZT7</accession>
<keyword evidence="2" id="KW-1185">Reference proteome</keyword>
<dbReference type="AlphaFoldDB" id="A0ABC8SZT7"/>
<sequence length="61" mass="6710">VGRSTTTPGRFTFFLSPSIAVFSQRHLTVPATESHDKTVRVMVPSAHKMVFPGFKSTGNFL</sequence>
<evidence type="ECO:0000313" key="2">
    <source>
        <dbReference type="Proteomes" id="UP001642360"/>
    </source>
</evidence>
<protein>
    <submittedName>
        <fullName evidence="1">Uncharacterized protein</fullName>
    </submittedName>
</protein>
<proteinExistence type="predicted"/>
<gene>
    <name evidence="1" type="ORF">ILEXP_LOCUS31652</name>
</gene>
<organism evidence="1 2">
    <name type="scientific">Ilex paraguariensis</name>
    <name type="common">yerba mate</name>
    <dbReference type="NCBI Taxonomy" id="185542"/>
    <lineage>
        <taxon>Eukaryota</taxon>
        <taxon>Viridiplantae</taxon>
        <taxon>Streptophyta</taxon>
        <taxon>Embryophyta</taxon>
        <taxon>Tracheophyta</taxon>
        <taxon>Spermatophyta</taxon>
        <taxon>Magnoliopsida</taxon>
        <taxon>eudicotyledons</taxon>
        <taxon>Gunneridae</taxon>
        <taxon>Pentapetalae</taxon>
        <taxon>asterids</taxon>
        <taxon>campanulids</taxon>
        <taxon>Aquifoliales</taxon>
        <taxon>Aquifoliaceae</taxon>
        <taxon>Ilex</taxon>
    </lineage>
</organism>
<dbReference type="EMBL" id="CAUOFW020003946">
    <property type="protein sequence ID" value="CAK9162706.1"/>
    <property type="molecule type" value="Genomic_DNA"/>
</dbReference>
<reference evidence="1 2" key="1">
    <citation type="submission" date="2024-02" db="EMBL/GenBank/DDBJ databases">
        <authorList>
            <person name="Vignale AGUSTIN F."/>
            <person name="Sosa J E."/>
            <person name="Modenutti C."/>
        </authorList>
    </citation>
    <scope>NUCLEOTIDE SEQUENCE [LARGE SCALE GENOMIC DNA]</scope>
</reference>